<dbReference type="Proteomes" id="UP000177117">
    <property type="component" value="Unassembled WGS sequence"/>
</dbReference>
<feature type="compositionally biased region" description="Polar residues" evidence="1">
    <location>
        <begin position="68"/>
        <end position="77"/>
    </location>
</feature>
<evidence type="ECO:0000256" key="1">
    <source>
        <dbReference type="SAM" id="MobiDB-lite"/>
    </source>
</evidence>
<name>A0A1F8EHH3_9BACT</name>
<evidence type="ECO:0000313" key="2">
    <source>
        <dbReference type="EMBL" id="OGM99518.1"/>
    </source>
</evidence>
<gene>
    <name evidence="2" type="ORF">A2650_01350</name>
</gene>
<sequence length="85" mass="9537">MTEKATDFARRLGTEIGNFTSSKTQELAGRVRGGAYRYLSMAEEKTYRAALTVVARRFELTTEEAESRLSTPVSVKRTSARKDTK</sequence>
<proteinExistence type="predicted"/>
<protein>
    <submittedName>
        <fullName evidence="2">Uncharacterized protein</fullName>
    </submittedName>
</protein>
<dbReference type="AlphaFoldDB" id="A0A1F8EHH3"/>
<dbReference type="EMBL" id="MGJD01000043">
    <property type="protein sequence ID" value="OGM99518.1"/>
    <property type="molecule type" value="Genomic_DNA"/>
</dbReference>
<accession>A0A1F8EHH3</accession>
<comment type="caution">
    <text evidence="2">The sequence shown here is derived from an EMBL/GenBank/DDBJ whole genome shotgun (WGS) entry which is preliminary data.</text>
</comment>
<evidence type="ECO:0000313" key="3">
    <source>
        <dbReference type="Proteomes" id="UP000177117"/>
    </source>
</evidence>
<reference evidence="2 3" key="1">
    <citation type="journal article" date="2016" name="Nat. Commun.">
        <title>Thousands of microbial genomes shed light on interconnected biogeochemical processes in an aquifer system.</title>
        <authorList>
            <person name="Anantharaman K."/>
            <person name="Brown C.T."/>
            <person name="Hug L.A."/>
            <person name="Sharon I."/>
            <person name="Castelle C.J."/>
            <person name="Probst A.J."/>
            <person name="Thomas B.C."/>
            <person name="Singh A."/>
            <person name="Wilkins M.J."/>
            <person name="Karaoz U."/>
            <person name="Brodie E.L."/>
            <person name="Williams K.H."/>
            <person name="Hubbard S.S."/>
            <person name="Banfield J.F."/>
        </authorList>
    </citation>
    <scope>NUCLEOTIDE SEQUENCE [LARGE SCALE GENOMIC DNA]</scope>
</reference>
<organism evidence="2 3">
    <name type="scientific">Candidatus Yanofskybacteria bacterium RIFCSPHIGHO2_01_FULL_41_53</name>
    <dbReference type="NCBI Taxonomy" id="1802663"/>
    <lineage>
        <taxon>Bacteria</taxon>
        <taxon>Candidatus Yanofskyibacteriota</taxon>
    </lineage>
</organism>
<feature type="region of interest" description="Disordered" evidence="1">
    <location>
        <begin position="65"/>
        <end position="85"/>
    </location>
</feature>